<evidence type="ECO:0000256" key="1">
    <source>
        <dbReference type="ARBA" id="ARBA00022553"/>
    </source>
</evidence>
<evidence type="ECO:0000256" key="6">
    <source>
        <dbReference type="PROSITE-ProRule" id="PRU00169"/>
    </source>
</evidence>
<dbReference type="InterPro" id="IPR011006">
    <property type="entry name" value="CheY-like_superfamily"/>
</dbReference>
<evidence type="ECO:0000313" key="11">
    <source>
        <dbReference type="Proteomes" id="UP000070174"/>
    </source>
</evidence>
<keyword evidence="3" id="KW-0805">Transcription regulation</keyword>
<protein>
    <submittedName>
        <fullName evidence="10">Putative response regulator ArlR</fullName>
    </submittedName>
</protein>
<evidence type="ECO:0000313" key="10">
    <source>
        <dbReference type="EMBL" id="KXA31704.1"/>
    </source>
</evidence>
<gene>
    <name evidence="10" type="ORF">HMPREF3229_00233</name>
</gene>
<dbReference type="InterPro" id="IPR001789">
    <property type="entry name" value="Sig_transdc_resp-reg_receiver"/>
</dbReference>
<dbReference type="GO" id="GO:0000976">
    <property type="term" value="F:transcription cis-regulatory region binding"/>
    <property type="evidence" value="ECO:0007669"/>
    <property type="project" value="TreeGrafter"/>
</dbReference>
<accession>A0A133PSA1</accession>
<keyword evidence="1 6" id="KW-0597">Phosphoprotein</keyword>
<dbReference type="GO" id="GO:0000156">
    <property type="term" value="F:phosphorelay response regulator activity"/>
    <property type="evidence" value="ECO:0007669"/>
    <property type="project" value="TreeGrafter"/>
</dbReference>
<name>A0A133PSA1_9FIRM</name>
<dbReference type="PROSITE" id="PS51755">
    <property type="entry name" value="OMPR_PHOB"/>
    <property type="match status" value="1"/>
</dbReference>
<evidence type="ECO:0000259" key="8">
    <source>
        <dbReference type="PROSITE" id="PS50110"/>
    </source>
</evidence>
<keyword evidence="2" id="KW-0902">Two-component regulatory system</keyword>
<dbReference type="Pfam" id="PF00072">
    <property type="entry name" value="Response_reg"/>
    <property type="match status" value="1"/>
</dbReference>
<dbReference type="InterPro" id="IPR036388">
    <property type="entry name" value="WH-like_DNA-bd_sf"/>
</dbReference>
<dbReference type="InterPro" id="IPR016032">
    <property type="entry name" value="Sig_transdc_resp-reg_C-effctor"/>
</dbReference>
<proteinExistence type="predicted"/>
<feature type="DNA-binding region" description="OmpR/PhoB-type" evidence="7">
    <location>
        <begin position="128"/>
        <end position="224"/>
    </location>
</feature>
<dbReference type="RefSeq" id="WP_060799571.1">
    <property type="nucleotide sequence ID" value="NZ_CABJAL010000001.1"/>
</dbReference>
<dbReference type="AlphaFoldDB" id="A0A133PSA1"/>
<dbReference type="InterPro" id="IPR001867">
    <property type="entry name" value="OmpR/PhoB-type_DNA-bd"/>
</dbReference>
<dbReference type="SMART" id="SM00448">
    <property type="entry name" value="REC"/>
    <property type="match status" value="1"/>
</dbReference>
<keyword evidence="4 7" id="KW-0238">DNA-binding</keyword>
<dbReference type="SUPFAM" id="SSF46894">
    <property type="entry name" value="C-terminal effector domain of the bipartite response regulators"/>
    <property type="match status" value="1"/>
</dbReference>
<dbReference type="GO" id="GO:0032993">
    <property type="term" value="C:protein-DNA complex"/>
    <property type="evidence" value="ECO:0007669"/>
    <property type="project" value="TreeGrafter"/>
</dbReference>
<keyword evidence="5" id="KW-0804">Transcription</keyword>
<organism evidence="10">
    <name type="scientific">Peptoniphilus harei</name>
    <dbReference type="NCBI Taxonomy" id="54005"/>
    <lineage>
        <taxon>Bacteria</taxon>
        <taxon>Bacillati</taxon>
        <taxon>Bacillota</taxon>
        <taxon>Tissierellia</taxon>
        <taxon>Tissierellales</taxon>
        <taxon>Peptoniphilaceae</taxon>
        <taxon>Peptoniphilus</taxon>
    </lineage>
</organism>
<sequence>MLIYLVEDDTSILKLIEYSLKTKGYEVRAFERGKDFFKVLEERKADLVLLDIMLPDMDGIEILKRLREREDTRDTWVIMITAKTSEYDVISALDEGADDYIKKPFSVMELLSRVGAVERRAGKKVVDTGVLDYNGIVIKDKNRSVSIDGVQVDFSLKEYEVLKYLILNKDIVISREKLLTEIWGYDYEGETRTVDMHIKLIRDKLGDKRGSIKTIRGIGYMMTKEE</sequence>
<feature type="domain" description="OmpR/PhoB-type" evidence="9">
    <location>
        <begin position="128"/>
        <end position="224"/>
    </location>
</feature>
<evidence type="ECO:0000256" key="2">
    <source>
        <dbReference type="ARBA" id="ARBA00023012"/>
    </source>
</evidence>
<dbReference type="Gene3D" id="3.40.50.2300">
    <property type="match status" value="1"/>
</dbReference>
<evidence type="ECO:0000256" key="4">
    <source>
        <dbReference type="ARBA" id="ARBA00023125"/>
    </source>
</evidence>
<reference evidence="10 11" key="1">
    <citation type="submission" date="2016-01" db="EMBL/GenBank/DDBJ databases">
        <authorList>
            <person name="Oliw E.H."/>
        </authorList>
    </citation>
    <scope>NUCLEOTIDE SEQUENCE [LARGE SCALE GENOMIC DNA]</scope>
    <source>
        <strain evidence="10 11">CMW7756A</strain>
    </source>
</reference>
<comment type="caution">
    <text evidence="10">The sequence shown here is derived from an EMBL/GenBank/DDBJ whole genome shotgun (WGS) entry which is preliminary data.</text>
</comment>
<dbReference type="Gene3D" id="1.10.10.10">
    <property type="entry name" value="Winged helix-like DNA-binding domain superfamily/Winged helix DNA-binding domain"/>
    <property type="match status" value="1"/>
</dbReference>
<dbReference type="PANTHER" id="PTHR48111:SF21">
    <property type="entry name" value="DNA-BINDING DUAL MASTER TRANSCRIPTIONAL REGULATOR RPAA"/>
    <property type="match status" value="1"/>
</dbReference>
<evidence type="ECO:0000256" key="5">
    <source>
        <dbReference type="ARBA" id="ARBA00023163"/>
    </source>
</evidence>
<dbReference type="PATRIC" id="fig|54005.3.peg.230"/>
<dbReference type="InterPro" id="IPR039420">
    <property type="entry name" value="WalR-like"/>
</dbReference>
<dbReference type="PANTHER" id="PTHR48111">
    <property type="entry name" value="REGULATOR OF RPOS"/>
    <property type="match status" value="1"/>
</dbReference>
<dbReference type="SMART" id="SM00862">
    <property type="entry name" value="Trans_reg_C"/>
    <property type="match status" value="1"/>
</dbReference>
<dbReference type="PROSITE" id="PS50110">
    <property type="entry name" value="RESPONSE_REGULATORY"/>
    <property type="match status" value="1"/>
</dbReference>
<dbReference type="Proteomes" id="UP000070174">
    <property type="component" value="Unassembled WGS sequence"/>
</dbReference>
<evidence type="ECO:0000256" key="7">
    <source>
        <dbReference type="PROSITE-ProRule" id="PRU01091"/>
    </source>
</evidence>
<dbReference type="GO" id="GO:0005829">
    <property type="term" value="C:cytosol"/>
    <property type="evidence" value="ECO:0007669"/>
    <property type="project" value="TreeGrafter"/>
</dbReference>
<dbReference type="SUPFAM" id="SSF52172">
    <property type="entry name" value="CheY-like"/>
    <property type="match status" value="1"/>
</dbReference>
<evidence type="ECO:0000259" key="9">
    <source>
        <dbReference type="PROSITE" id="PS51755"/>
    </source>
</evidence>
<dbReference type="CDD" id="cd00383">
    <property type="entry name" value="trans_reg_C"/>
    <property type="match status" value="1"/>
</dbReference>
<dbReference type="EMBL" id="LRQE01000004">
    <property type="protein sequence ID" value="KXA31704.1"/>
    <property type="molecule type" value="Genomic_DNA"/>
</dbReference>
<evidence type="ECO:0000256" key="3">
    <source>
        <dbReference type="ARBA" id="ARBA00023015"/>
    </source>
</evidence>
<dbReference type="Pfam" id="PF00486">
    <property type="entry name" value="Trans_reg_C"/>
    <property type="match status" value="1"/>
</dbReference>
<feature type="domain" description="Response regulatory" evidence="8">
    <location>
        <begin position="2"/>
        <end position="118"/>
    </location>
</feature>
<dbReference type="GO" id="GO:0006355">
    <property type="term" value="P:regulation of DNA-templated transcription"/>
    <property type="evidence" value="ECO:0007669"/>
    <property type="project" value="InterPro"/>
</dbReference>
<feature type="modified residue" description="4-aspartylphosphate" evidence="6">
    <location>
        <position position="51"/>
    </location>
</feature>